<reference evidence="1 2" key="1">
    <citation type="submission" date="2018-03" db="EMBL/GenBank/DDBJ databases">
        <title>Genomic Encyclopedia of Archaeal and Bacterial Type Strains, Phase II (KMG-II): from individual species to whole genera.</title>
        <authorList>
            <person name="Goeker M."/>
        </authorList>
    </citation>
    <scope>NUCLEOTIDE SEQUENCE [LARGE SCALE GENOMIC DNA]</scope>
    <source>
        <strain evidence="1 2">DSM 100212</strain>
    </source>
</reference>
<accession>A0A2T0WEE8</accession>
<evidence type="ECO:0000313" key="1">
    <source>
        <dbReference type="EMBL" id="PRY85089.1"/>
    </source>
</evidence>
<organism evidence="1 2">
    <name type="scientific">Donghicola tyrosinivorans</name>
    <dbReference type="NCBI Taxonomy" id="1652492"/>
    <lineage>
        <taxon>Bacteria</taxon>
        <taxon>Pseudomonadati</taxon>
        <taxon>Pseudomonadota</taxon>
        <taxon>Alphaproteobacteria</taxon>
        <taxon>Rhodobacterales</taxon>
        <taxon>Roseobacteraceae</taxon>
        <taxon>Donghicola</taxon>
    </lineage>
</organism>
<dbReference type="Proteomes" id="UP000238392">
    <property type="component" value="Unassembled WGS sequence"/>
</dbReference>
<proteinExistence type="predicted"/>
<keyword evidence="2" id="KW-1185">Reference proteome</keyword>
<protein>
    <submittedName>
        <fullName evidence="1">Uncharacterized protein</fullName>
    </submittedName>
</protein>
<comment type="caution">
    <text evidence="1">The sequence shown here is derived from an EMBL/GenBank/DDBJ whole genome shotgun (WGS) entry which is preliminary data.</text>
</comment>
<name>A0A2T0WEE8_9RHOB</name>
<evidence type="ECO:0000313" key="2">
    <source>
        <dbReference type="Proteomes" id="UP000238392"/>
    </source>
</evidence>
<gene>
    <name evidence="1" type="ORF">CLV74_11860</name>
</gene>
<sequence>MSVGNTALRSLPIYGTPRHAIDAITGTETQPVLEAPVFRPDQDALAIQEFCHLDGAAVAHFI</sequence>
<dbReference type="AlphaFoldDB" id="A0A2T0WEE8"/>
<dbReference type="EMBL" id="PVTQ01000018">
    <property type="protein sequence ID" value="PRY85089.1"/>
    <property type="molecule type" value="Genomic_DNA"/>
</dbReference>